<evidence type="ECO:0000313" key="2">
    <source>
        <dbReference type="EMBL" id="GAJ20746.1"/>
    </source>
</evidence>
<dbReference type="InterPro" id="IPR010074">
    <property type="entry name" value="PRibForGlyAmidine_synth_PurL"/>
</dbReference>
<dbReference type="PANTHER" id="PTHR43555:SF1">
    <property type="entry name" value="PHOSPHORIBOSYLFORMYLGLYCINAMIDINE SYNTHASE SUBUNIT PURL"/>
    <property type="match status" value="1"/>
</dbReference>
<dbReference type="EMBL" id="BARW01038141">
    <property type="protein sequence ID" value="GAJ20746.1"/>
    <property type="molecule type" value="Genomic_DNA"/>
</dbReference>
<sequence>MIRARASGVGNLIMIVGAETGRDGVHGASGLASKTLGAETELSTAVQASDPALEKLLIEACLELADTDWVVGMQDLGAAGLTSSSVETAARAGNGIELDMLKVPRREAGLTSYEIMLSETQERMLIVVKKGYEDKVSDLFHRWGLKCSIIGQVTDDGLARIKEGDVVVAEAPVK</sequence>
<dbReference type="Pfam" id="PF02769">
    <property type="entry name" value="AIRS_C"/>
    <property type="match status" value="1"/>
</dbReference>
<proteinExistence type="predicted"/>
<evidence type="ECO:0000259" key="1">
    <source>
        <dbReference type="Pfam" id="PF02769"/>
    </source>
</evidence>
<dbReference type="InterPro" id="IPR036676">
    <property type="entry name" value="PurM-like_C_sf"/>
</dbReference>
<comment type="caution">
    <text evidence="2">The sequence shown here is derived from an EMBL/GenBank/DDBJ whole genome shotgun (WGS) entry which is preliminary data.</text>
</comment>
<feature type="domain" description="PurM-like C-terminal" evidence="1">
    <location>
        <begin position="9"/>
        <end position="157"/>
    </location>
</feature>
<reference evidence="2" key="1">
    <citation type="journal article" date="2014" name="Front. Microbiol.">
        <title>High frequency of phylogenetically diverse reductive dehalogenase-homologous genes in deep subseafloor sedimentary metagenomes.</title>
        <authorList>
            <person name="Kawai M."/>
            <person name="Futagami T."/>
            <person name="Toyoda A."/>
            <person name="Takaki Y."/>
            <person name="Nishi S."/>
            <person name="Hori S."/>
            <person name="Arai W."/>
            <person name="Tsubouchi T."/>
            <person name="Morono Y."/>
            <person name="Uchiyama I."/>
            <person name="Ito T."/>
            <person name="Fujiyama A."/>
            <person name="Inagaki F."/>
            <person name="Takami H."/>
        </authorList>
    </citation>
    <scope>NUCLEOTIDE SEQUENCE</scope>
    <source>
        <strain evidence="2">Expedition CK06-06</strain>
    </source>
</reference>
<gene>
    <name evidence="2" type="ORF">S12H4_58645</name>
</gene>
<dbReference type="PANTHER" id="PTHR43555">
    <property type="entry name" value="PHOSPHORIBOSYLFORMYLGLYCINAMIDINE SYNTHASE SUBUNIT PURL"/>
    <property type="match status" value="1"/>
</dbReference>
<name>X1VTJ3_9ZZZZ</name>
<dbReference type="Gene3D" id="3.90.650.10">
    <property type="entry name" value="PurM-like C-terminal domain"/>
    <property type="match status" value="1"/>
</dbReference>
<protein>
    <recommendedName>
        <fullName evidence="1">PurM-like C-terminal domain-containing protein</fullName>
    </recommendedName>
</protein>
<dbReference type="SUPFAM" id="SSF56042">
    <property type="entry name" value="PurM C-terminal domain-like"/>
    <property type="match status" value="1"/>
</dbReference>
<organism evidence="2">
    <name type="scientific">marine sediment metagenome</name>
    <dbReference type="NCBI Taxonomy" id="412755"/>
    <lineage>
        <taxon>unclassified sequences</taxon>
        <taxon>metagenomes</taxon>
        <taxon>ecological metagenomes</taxon>
    </lineage>
</organism>
<feature type="non-terminal residue" evidence="2">
    <location>
        <position position="174"/>
    </location>
</feature>
<accession>X1VTJ3</accession>
<dbReference type="GO" id="GO:0004642">
    <property type="term" value="F:phosphoribosylformylglycinamidine synthase activity"/>
    <property type="evidence" value="ECO:0007669"/>
    <property type="project" value="InterPro"/>
</dbReference>
<dbReference type="AlphaFoldDB" id="X1VTJ3"/>
<dbReference type="GO" id="GO:0006189">
    <property type="term" value="P:'de novo' IMP biosynthetic process"/>
    <property type="evidence" value="ECO:0007669"/>
    <property type="project" value="InterPro"/>
</dbReference>
<dbReference type="InterPro" id="IPR010918">
    <property type="entry name" value="PurM-like_C_dom"/>
</dbReference>